<gene>
    <name evidence="2" type="ORF">AFULGI_00001000</name>
</gene>
<sequence length="189" mass="20828">MEKKIVYFNKPGRENTEETLRLAVERAKELGIKHLVVASSYGDTAMKALEMAEGLEVVVVTYHTGFVREGENTMPPEVEEELRKRGAKIVRQSHILSGLERSISRKLGGVSRTEAIAEALRSLFGHGLKVCVEITIMAADSGAIPIEEVVAVGGRSRGADTAVVIRPAHMNNFFDAEIKEIICMPRNKR</sequence>
<organism evidence="2 3">
    <name type="scientific">Archaeoglobus fulgidus DSM 8774</name>
    <dbReference type="NCBI Taxonomy" id="1344584"/>
    <lineage>
        <taxon>Archaea</taxon>
        <taxon>Methanobacteriati</taxon>
        <taxon>Methanobacteriota</taxon>
        <taxon>Archaeoglobi</taxon>
        <taxon>Archaeoglobales</taxon>
        <taxon>Archaeoglobaceae</taxon>
        <taxon>Archaeoglobus</taxon>
    </lineage>
</organism>
<dbReference type="RefSeq" id="WP_010877617.1">
    <property type="nucleotide sequence ID" value="NZ_CP006577.1"/>
</dbReference>
<accession>A0A075WAC6</accession>
<dbReference type="AlphaFoldDB" id="A0A075WAC6"/>
<protein>
    <recommendedName>
        <fullName evidence="1">Pyruvate kinase C-terminal domain-containing protein</fullName>
    </recommendedName>
</protein>
<dbReference type="Pfam" id="PF02887">
    <property type="entry name" value="PK_C"/>
    <property type="match status" value="1"/>
</dbReference>
<proteinExistence type="predicted"/>
<reference evidence="2 3" key="1">
    <citation type="submission" date="2013-07" db="EMBL/GenBank/DDBJ databases">
        <title>Genome of Archaeoglobus fulgidus.</title>
        <authorList>
            <person name="Fiebig A."/>
            <person name="Birkeland N.-K."/>
        </authorList>
    </citation>
    <scope>NUCLEOTIDE SEQUENCE [LARGE SCALE GENOMIC DNA]</scope>
    <source>
        <strain evidence="2 3">DSM 8774</strain>
    </source>
</reference>
<evidence type="ECO:0000313" key="3">
    <source>
        <dbReference type="Proteomes" id="UP000028501"/>
    </source>
</evidence>
<evidence type="ECO:0000259" key="1">
    <source>
        <dbReference type="Pfam" id="PF02887"/>
    </source>
</evidence>
<dbReference type="KEGG" id="afg:AFULGI_00001000"/>
<dbReference type="InterPro" id="IPR036918">
    <property type="entry name" value="Pyrv_Knase_C_sf"/>
</dbReference>
<feature type="domain" description="Pyruvate kinase C-terminal" evidence="1">
    <location>
        <begin position="18"/>
        <end position="164"/>
    </location>
</feature>
<dbReference type="InterPro" id="IPR015074">
    <property type="entry name" value="DUF1867"/>
</dbReference>
<dbReference type="InterPro" id="IPR015795">
    <property type="entry name" value="Pyrv_Knase_C"/>
</dbReference>
<evidence type="ECO:0000313" key="2">
    <source>
        <dbReference type="EMBL" id="AIG96941.1"/>
    </source>
</evidence>
<dbReference type="EMBL" id="CP006577">
    <property type="protein sequence ID" value="AIG96941.1"/>
    <property type="molecule type" value="Genomic_DNA"/>
</dbReference>
<dbReference type="Gene3D" id="3.40.1380.20">
    <property type="entry name" value="Pyruvate kinase, C-terminal domain"/>
    <property type="match status" value="1"/>
</dbReference>
<dbReference type="HOGENOM" id="CLU_095207_1_0_2"/>
<dbReference type="PIRSF" id="PIRSF016138">
    <property type="entry name" value="UCP016138"/>
    <property type="match status" value="1"/>
</dbReference>
<dbReference type="SUPFAM" id="SSF52935">
    <property type="entry name" value="PK C-terminal domain-like"/>
    <property type="match status" value="1"/>
</dbReference>
<dbReference type="SMR" id="A0A075WAC6"/>
<dbReference type="Proteomes" id="UP000028501">
    <property type="component" value="Chromosome"/>
</dbReference>
<name>A0A075WAC6_ARCFL</name>
<dbReference type="GeneID" id="24793657"/>